<dbReference type="Proteomes" id="UP000821853">
    <property type="component" value="Chromosome 3"/>
</dbReference>
<dbReference type="VEuPathDB" id="VectorBase:HLOH_049658"/>
<sequence>MVAVTRQGTVQNITHRHPAIRSFCRKERPSIKHYFDTWHISKGKCRHPLSCCQHLSVLALPCSGIQKKLRAACKSQSCALIQLWMQCITNHLYFVAALVEGDAELIISMWRSLLNHICDKHDGHEGPFAECLHELLGERLWVTRGSPAFLKLQTIVESPSLLRDIRQLSPKVQTYTLESFNSLLIRFAPKSTAFSEAGMKASWSRHLSMHQLFRKCLIRNSHLEIASLEVAVPWTHTEVATWHED</sequence>
<dbReference type="PANTHER" id="PTHR31751:SF42">
    <property type="entry name" value="PROTEIN CBG10204"/>
    <property type="match status" value="1"/>
</dbReference>
<protein>
    <submittedName>
        <fullName evidence="1">Uncharacterized protein</fullName>
    </submittedName>
</protein>
<dbReference type="AlphaFoldDB" id="A0A9J6G958"/>
<evidence type="ECO:0000313" key="1">
    <source>
        <dbReference type="EMBL" id="KAH9370916.1"/>
    </source>
</evidence>
<dbReference type="PANTHER" id="PTHR31751">
    <property type="entry name" value="SI:CH211-108C17.2-RELATED-RELATED"/>
    <property type="match status" value="1"/>
</dbReference>
<accession>A0A9J6G958</accession>
<name>A0A9J6G958_HAELO</name>
<evidence type="ECO:0000313" key="2">
    <source>
        <dbReference type="Proteomes" id="UP000821853"/>
    </source>
</evidence>
<dbReference type="OrthoDB" id="6500717at2759"/>
<gene>
    <name evidence="1" type="ORF">HPB48_011790</name>
</gene>
<keyword evidence="2" id="KW-1185">Reference proteome</keyword>
<organism evidence="1 2">
    <name type="scientific">Haemaphysalis longicornis</name>
    <name type="common">Bush tick</name>
    <dbReference type="NCBI Taxonomy" id="44386"/>
    <lineage>
        <taxon>Eukaryota</taxon>
        <taxon>Metazoa</taxon>
        <taxon>Ecdysozoa</taxon>
        <taxon>Arthropoda</taxon>
        <taxon>Chelicerata</taxon>
        <taxon>Arachnida</taxon>
        <taxon>Acari</taxon>
        <taxon>Parasitiformes</taxon>
        <taxon>Ixodida</taxon>
        <taxon>Ixodoidea</taxon>
        <taxon>Ixodidae</taxon>
        <taxon>Haemaphysalinae</taxon>
        <taxon>Haemaphysalis</taxon>
    </lineage>
</organism>
<comment type="caution">
    <text evidence="1">The sequence shown here is derived from an EMBL/GenBank/DDBJ whole genome shotgun (WGS) entry which is preliminary data.</text>
</comment>
<dbReference type="EMBL" id="JABSTR010000005">
    <property type="protein sequence ID" value="KAH9370916.1"/>
    <property type="molecule type" value="Genomic_DNA"/>
</dbReference>
<reference evidence="1 2" key="1">
    <citation type="journal article" date="2020" name="Cell">
        <title>Large-Scale Comparative Analyses of Tick Genomes Elucidate Their Genetic Diversity and Vector Capacities.</title>
        <authorList>
            <consortium name="Tick Genome and Microbiome Consortium (TIGMIC)"/>
            <person name="Jia N."/>
            <person name="Wang J."/>
            <person name="Shi W."/>
            <person name="Du L."/>
            <person name="Sun Y."/>
            <person name="Zhan W."/>
            <person name="Jiang J.F."/>
            <person name="Wang Q."/>
            <person name="Zhang B."/>
            <person name="Ji P."/>
            <person name="Bell-Sakyi L."/>
            <person name="Cui X.M."/>
            <person name="Yuan T.T."/>
            <person name="Jiang B.G."/>
            <person name="Yang W.F."/>
            <person name="Lam T.T."/>
            <person name="Chang Q.C."/>
            <person name="Ding S.J."/>
            <person name="Wang X.J."/>
            <person name="Zhu J.G."/>
            <person name="Ruan X.D."/>
            <person name="Zhao L."/>
            <person name="Wei J.T."/>
            <person name="Ye R.Z."/>
            <person name="Que T.C."/>
            <person name="Du C.H."/>
            <person name="Zhou Y.H."/>
            <person name="Cheng J.X."/>
            <person name="Dai P.F."/>
            <person name="Guo W.B."/>
            <person name="Han X.H."/>
            <person name="Huang E.J."/>
            <person name="Li L.F."/>
            <person name="Wei W."/>
            <person name="Gao Y.C."/>
            <person name="Liu J.Z."/>
            <person name="Shao H.Z."/>
            <person name="Wang X."/>
            <person name="Wang C.C."/>
            <person name="Yang T.C."/>
            <person name="Huo Q.B."/>
            <person name="Li W."/>
            <person name="Chen H.Y."/>
            <person name="Chen S.E."/>
            <person name="Zhou L.G."/>
            <person name="Ni X.B."/>
            <person name="Tian J.H."/>
            <person name="Sheng Y."/>
            <person name="Liu T."/>
            <person name="Pan Y.S."/>
            <person name="Xia L.Y."/>
            <person name="Li J."/>
            <person name="Zhao F."/>
            <person name="Cao W.C."/>
        </authorList>
    </citation>
    <scope>NUCLEOTIDE SEQUENCE [LARGE SCALE GENOMIC DNA]</scope>
    <source>
        <strain evidence="1">HaeL-2018</strain>
    </source>
</reference>
<proteinExistence type="predicted"/>